<evidence type="ECO:0000313" key="3">
    <source>
        <dbReference type="Proteomes" id="UP000823790"/>
    </source>
</evidence>
<feature type="region of interest" description="Disordered" evidence="1">
    <location>
        <begin position="16"/>
        <end position="45"/>
    </location>
</feature>
<dbReference type="RefSeq" id="WP_209619663.1">
    <property type="nucleotide sequence ID" value="NZ_JAGJRS010000019.1"/>
</dbReference>
<reference evidence="2 3" key="1">
    <citation type="submission" date="2021-04" db="EMBL/GenBank/DDBJ databases">
        <authorList>
            <person name="Huq M.A."/>
        </authorList>
    </citation>
    <scope>NUCLEOTIDE SEQUENCE [LARGE SCALE GENOMIC DNA]</scope>
    <source>
        <strain evidence="2 3">MAH-13</strain>
    </source>
</reference>
<evidence type="ECO:0000313" key="2">
    <source>
        <dbReference type="EMBL" id="MBP1474602.1"/>
    </source>
</evidence>
<dbReference type="Proteomes" id="UP000823790">
    <property type="component" value="Unassembled WGS sequence"/>
</dbReference>
<sequence>MATKLKRVQALAAQTPSIGRVGAAARRGGGEETRRTPPRPAPETHGYMFNLADVIRNTRISLVSKGVVVTPPKPKRLVIEVTLELPLDTLGH</sequence>
<name>A0ABS4DNJ3_9GAMM</name>
<proteinExistence type="predicted"/>
<organism evidence="2 3">
    <name type="scientific">Frateuria flava</name>
    <dbReference type="NCBI Taxonomy" id="2821489"/>
    <lineage>
        <taxon>Bacteria</taxon>
        <taxon>Pseudomonadati</taxon>
        <taxon>Pseudomonadota</taxon>
        <taxon>Gammaproteobacteria</taxon>
        <taxon>Lysobacterales</taxon>
        <taxon>Rhodanobacteraceae</taxon>
        <taxon>Frateuria</taxon>
    </lineage>
</organism>
<gene>
    <name evidence="2" type="ORF">J7I44_09845</name>
</gene>
<keyword evidence="3" id="KW-1185">Reference proteome</keyword>
<dbReference type="EMBL" id="JAGJRS010000019">
    <property type="protein sequence ID" value="MBP1474602.1"/>
    <property type="molecule type" value="Genomic_DNA"/>
</dbReference>
<accession>A0ABS4DNJ3</accession>
<protein>
    <submittedName>
        <fullName evidence="2">Uncharacterized protein</fullName>
    </submittedName>
</protein>
<comment type="caution">
    <text evidence="2">The sequence shown here is derived from an EMBL/GenBank/DDBJ whole genome shotgun (WGS) entry which is preliminary data.</text>
</comment>
<evidence type="ECO:0000256" key="1">
    <source>
        <dbReference type="SAM" id="MobiDB-lite"/>
    </source>
</evidence>